<evidence type="ECO:0000259" key="19">
    <source>
        <dbReference type="PROSITE" id="PS50215"/>
    </source>
</evidence>
<feature type="binding site" evidence="14">
    <location>
        <position position="684"/>
    </location>
    <ligand>
        <name>Ca(2+)</name>
        <dbReference type="ChEBI" id="CHEBI:29108"/>
        <label>1</label>
    </ligand>
</feature>
<dbReference type="SMART" id="SM00209">
    <property type="entry name" value="TSP1"/>
    <property type="match status" value="4"/>
</dbReference>
<organism evidence="21 22">
    <name type="scientific">Cephus cinctus</name>
    <name type="common">Wheat stem sawfly</name>
    <dbReference type="NCBI Taxonomy" id="211228"/>
    <lineage>
        <taxon>Eukaryota</taxon>
        <taxon>Metazoa</taxon>
        <taxon>Ecdysozoa</taxon>
        <taxon>Arthropoda</taxon>
        <taxon>Hexapoda</taxon>
        <taxon>Insecta</taxon>
        <taxon>Pterygota</taxon>
        <taxon>Neoptera</taxon>
        <taxon>Endopterygota</taxon>
        <taxon>Hymenoptera</taxon>
        <taxon>Cephoidea</taxon>
        <taxon>Cephidae</taxon>
        <taxon>Cephus</taxon>
    </lineage>
</organism>
<keyword evidence="12" id="KW-0325">Glycoprotein</keyword>
<keyword evidence="14" id="KW-0106">Calcium</keyword>
<dbReference type="FunFam" id="2.20.100.10:FF:000007">
    <property type="entry name" value="Thrombospondin 1"/>
    <property type="match status" value="1"/>
</dbReference>
<evidence type="ECO:0000256" key="11">
    <source>
        <dbReference type="ARBA" id="ARBA00023157"/>
    </source>
</evidence>
<dbReference type="InterPro" id="IPR041645">
    <property type="entry name" value="ADAMTS_CR_2"/>
</dbReference>
<keyword evidence="9 14" id="KW-0862">Zinc</keyword>
<dbReference type="GO" id="GO:0004222">
    <property type="term" value="F:metalloendopeptidase activity"/>
    <property type="evidence" value="ECO:0007669"/>
    <property type="project" value="InterPro"/>
</dbReference>
<keyword evidence="8" id="KW-0378">Hydrolase</keyword>
<dbReference type="InterPro" id="IPR013273">
    <property type="entry name" value="ADAMTS/ADAMTS-like"/>
</dbReference>
<feature type="region of interest" description="Disordered" evidence="17">
    <location>
        <begin position="429"/>
        <end position="450"/>
    </location>
</feature>
<evidence type="ECO:0000256" key="18">
    <source>
        <dbReference type="SAM" id="SignalP"/>
    </source>
</evidence>
<dbReference type="RefSeq" id="XP_024943397.1">
    <property type="nucleotide sequence ID" value="XM_025087629.1"/>
</dbReference>
<feature type="chain" id="PRO_5042516307" evidence="18">
    <location>
        <begin position="23"/>
        <end position="1316"/>
    </location>
</feature>
<evidence type="ECO:0000256" key="4">
    <source>
        <dbReference type="ARBA" id="ARBA00022670"/>
    </source>
</evidence>
<feature type="disulfide bond" evidence="15">
    <location>
        <begin position="804"/>
        <end position="842"/>
    </location>
</feature>
<dbReference type="InterPro" id="IPR000884">
    <property type="entry name" value="TSP1_rpt"/>
</dbReference>
<sequence length="1316" mass="148853">MDRLTFSHRFVLMGCLLGIAIALLDSEEGPQPGINGEIVYPKIIHRDEYRKRRSVENDETLIWISLKNWTLETRLNDRLIVSPDFLVQWIGSMEYQKSRDSSDNIPTNCEVRHGFVISQRSTVALTLCDREMYGLVHIENVSFFIQPLKDGRRHILYESATPTKWKLERGADGYVSLTRNDNEFHQNRNSKTNLVDENRERFKKSRGNSNLLNGSKYIAKLESGLNQQEDAGNENALKSNEVKERVDNLNWRGNSRADVSSPMMGNLNSMEERDGMDLKDTKLIENNENHMSERISSYELGKLNFKSLMKEGIDRLSFVFGTEDAEDNGIFANEILERFRGYLNNIILYVGNFNISRVNEFSTRASGHGPGSEEEEDLNLKLVEGSMRLGGREKIDYRSHKRVKRDLMICNTREFYNLTGDMIDVEAEVEEENKDEKGKGGSGYEEGESVDAKLPFEEDSEHIGYFFDRAWERDKLPKRKTVSEEAPPRWLEIGIAADYSVVDFHGGRVQQYILALLNIVSAIYKDPSLESNMKLVIVRMIFYAKKEDSMVRSGNARRSLENVNKWNRKLLSSSEESHDVAVWLTRLDIGGPSGYAPVSGACDPARSCALNRDEGLTSAFIIAHEVAHILGLSHDGDENAGNTCGDEASFGSVMAPMVAATFHRFHWSTCSKREFHHRAKQWSCLLNAPDNTNATDLKATLQDTFTMDEQCRMEFGDGYSLCRSFDLPEPCSHLWCGHLNSSQVCKTKKGPPLEGTSCGEDKWCINGYCEPVDRKRFGLGPVVHNARDGGWGPWGEWAKCSRTCGIGVQFRSRKCNKPTPAYGGIVCKGKLEEFRICVQPDCPKPIDLRTKQCSRLASLMDFKFTSARYNMTWLPYEPDQESLKCQLTCRSKQSGEIFFSGENLIDGTPCSYGNTDICIQGKCHEMGCDNILGSRKKQDTCGVCDGDNSNCNNVTNKVQRKLRRAMTRVAVVPHAAYNIRVDVTVLQAPADYKENVTITVRDRRRRRNDVKGFDSRGRGQILIVEGAAFRPQKLGDTYTMWAKGPLFAEIVVSIAIPEKVVKQGVSVSIFLKYTLNRNDRIAAERYSWLPGGWGPCSASCGGGTRQKTVACKDEYTGRIVPKRKCPLSLKPVQDVEKCNIFSCDFKWLSGPWEGCSATCGSSGVQYRQLYCVHSSFNDSYFTKDNELDVYRTMMPPTCCSKRSPGNKRECNRIPCQGRWEFTDWSLCSQSCGRGIQSRMARCVSSHGETLFDCNGSFIQDELRACKGYARRTSDCIKSCENDTSDYCVVPSLRRYCEVPGYRRRCCRSCDKADFDI</sequence>
<dbReference type="InterPro" id="IPR045371">
    <property type="entry name" value="ADAMTS_CR_3"/>
</dbReference>
<feature type="domain" description="Peptidase M12B" evidence="19">
    <location>
        <begin position="489"/>
        <end position="689"/>
    </location>
</feature>
<dbReference type="Gene3D" id="3.40.390.10">
    <property type="entry name" value="Collagenase (Catalytic Domain)"/>
    <property type="match status" value="1"/>
</dbReference>
<evidence type="ECO:0000256" key="7">
    <source>
        <dbReference type="ARBA" id="ARBA00022737"/>
    </source>
</evidence>
<evidence type="ECO:0000256" key="10">
    <source>
        <dbReference type="ARBA" id="ARBA00023049"/>
    </source>
</evidence>
<keyword evidence="4" id="KW-0645">Protease</keyword>
<evidence type="ECO:0000256" key="1">
    <source>
        <dbReference type="ARBA" id="ARBA00004498"/>
    </source>
</evidence>
<dbReference type="Pfam" id="PF19030">
    <property type="entry name" value="TSP1_ADAMTS"/>
    <property type="match status" value="3"/>
</dbReference>
<dbReference type="GO" id="GO:0046872">
    <property type="term" value="F:metal ion binding"/>
    <property type="evidence" value="ECO:0007669"/>
    <property type="project" value="UniProtKB-KW"/>
</dbReference>
<evidence type="ECO:0000256" key="17">
    <source>
        <dbReference type="SAM" id="MobiDB-lite"/>
    </source>
</evidence>
<dbReference type="CDD" id="cd04273">
    <property type="entry name" value="ZnMc_ADAMTS_like"/>
    <property type="match status" value="1"/>
</dbReference>
<dbReference type="Pfam" id="PF17771">
    <property type="entry name" value="ADAMTS_CR_2"/>
    <property type="match status" value="1"/>
</dbReference>
<dbReference type="PANTHER" id="PTHR13723:SF304">
    <property type="entry name" value="A DISINTEGRIN AND METALLOPROTEINASE WITH THROMBOSPONDIN MOTIFS 2-LIKE PROTEIN"/>
    <property type="match status" value="1"/>
</dbReference>
<evidence type="ECO:0000256" key="16">
    <source>
        <dbReference type="PROSITE-ProRule" id="PRU00276"/>
    </source>
</evidence>
<proteinExistence type="predicted"/>
<dbReference type="Gene3D" id="2.60.120.830">
    <property type="match status" value="1"/>
</dbReference>
<feature type="disulfide bond" evidence="15">
    <location>
        <begin position="800"/>
        <end position="837"/>
    </location>
</feature>
<dbReference type="PRINTS" id="PR01705">
    <property type="entry name" value="TSP1REPEAT"/>
</dbReference>
<feature type="disulfide bond" evidence="15">
    <location>
        <begin position="711"/>
        <end position="736"/>
    </location>
</feature>
<feature type="active site" evidence="13 16">
    <location>
        <position position="625"/>
    </location>
</feature>
<evidence type="ECO:0000313" key="22">
    <source>
        <dbReference type="RefSeq" id="XP_024943397.1"/>
    </source>
</evidence>
<evidence type="ECO:0000256" key="2">
    <source>
        <dbReference type="ARBA" id="ARBA00022525"/>
    </source>
</evidence>
<dbReference type="GeneID" id="107270183"/>
<feature type="disulfide bond" evidence="15">
    <location>
        <begin position="602"/>
        <end position="684"/>
    </location>
</feature>
<dbReference type="InterPro" id="IPR050439">
    <property type="entry name" value="ADAMTS_ADAMTS-like"/>
</dbReference>
<evidence type="ECO:0000256" key="8">
    <source>
        <dbReference type="ARBA" id="ARBA00022801"/>
    </source>
</evidence>
<dbReference type="InterPro" id="IPR024079">
    <property type="entry name" value="MetalloPept_cat_dom_sf"/>
</dbReference>
<keyword evidence="3" id="KW-0272">Extracellular matrix</keyword>
<dbReference type="SUPFAM" id="SSF82895">
    <property type="entry name" value="TSP-1 type 1 repeat"/>
    <property type="match status" value="4"/>
</dbReference>
<dbReference type="KEGG" id="ccin:107270183"/>
<comment type="cofactor">
    <cofactor evidence="14">
        <name>Zn(2+)</name>
        <dbReference type="ChEBI" id="CHEBI:29105"/>
    </cofactor>
    <text evidence="14">Binds 1 zinc ion per subunit.</text>
</comment>
<dbReference type="Gene3D" id="2.20.100.10">
    <property type="entry name" value="Thrombospondin type-1 (TSP1) repeat"/>
    <property type="match status" value="4"/>
</dbReference>
<evidence type="ECO:0000256" key="14">
    <source>
        <dbReference type="PIRSR" id="PIRSR613273-2"/>
    </source>
</evidence>
<dbReference type="Pfam" id="PF01421">
    <property type="entry name" value="Reprolysin"/>
    <property type="match status" value="1"/>
</dbReference>
<evidence type="ECO:0000256" key="6">
    <source>
        <dbReference type="ARBA" id="ARBA00022729"/>
    </source>
</evidence>
<comment type="caution">
    <text evidence="16">Lacks conserved residue(s) required for the propagation of feature annotation.</text>
</comment>
<evidence type="ECO:0000313" key="21">
    <source>
        <dbReference type="Proteomes" id="UP000694920"/>
    </source>
</evidence>
<feature type="binding site" evidence="14 16">
    <location>
        <position position="624"/>
    </location>
    <ligand>
        <name>Zn(2+)</name>
        <dbReference type="ChEBI" id="CHEBI:29105"/>
        <note>catalytic</note>
    </ligand>
</feature>
<dbReference type="PRINTS" id="PR01857">
    <property type="entry name" value="ADAMTSFAMILY"/>
</dbReference>
<keyword evidence="2" id="KW-0964">Secreted</keyword>
<feature type="binding site" evidence="14 16">
    <location>
        <position position="628"/>
    </location>
    <ligand>
        <name>Zn(2+)</name>
        <dbReference type="ChEBI" id="CHEBI:29105"/>
        <note>catalytic</note>
    </ligand>
</feature>
<evidence type="ECO:0000256" key="9">
    <source>
        <dbReference type="ARBA" id="ARBA00022833"/>
    </source>
</evidence>
<keyword evidence="10 22" id="KW-0482">Metalloprotease</keyword>
<feature type="binding site" evidence="14">
    <location>
        <position position="492"/>
    </location>
    <ligand>
        <name>Ca(2+)</name>
        <dbReference type="ChEBI" id="CHEBI:29108"/>
        <label>1</label>
    </ligand>
</feature>
<evidence type="ECO:0000256" key="3">
    <source>
        <dbReference type="ARBA" id="ARBA00022530"/>
    </source>
</evidence>
<gene>
    <name evidence="22" type="primary">LOC107270183</name>
</gene>
<keyword evidence="5 14" id="KW-0479">Metal-binding</keyword>
<keyword evidence="21" id="KW-1185">Reference proteome</keyword>
<dbReference type="PANTHER" id="PTHR13723">
    <property type="entry name" value="ADAMTS A DISINTEGRIN AND METALLOPROTEASE WITH THROMBOSPONDIN MOTIFS PROTEASE"/>
    <property type="match status" value="1"/>
</dbReference>
<evidence type="ECO:0000259" key="20">
    <source>
        <dbReference type="PROSITE" id="PS50900"/>
    </source>
</evidence>
<dbReference type="PROSITE" id="PS50092">
    <property type="entry name" value="TSP1"/>
    <property type="match status" value="3"/>
</dbReference>
<feature type="disulfide bond" evidence="15">
    <location>
        <begin position="758"/>
        <end position="769"/>
    </location>
</feature>
<dbReference type="Gene3D" id="3.40.1620.60">
    <property type="match status" value="1"/>
</dbReference>
<name>A0AAJ7RMY4_CEPCN</name>
<feature type="domain" description="PLAC" evidence="20">
    <location>
        <begin position="1271"/>
        <end position="1313"/>
    </location>
</feature>
<keyword evidence="11 15" id="KW-1015">Disulfide bond</keyword>
<feature type="disulfide bond" evidence="15">
    <location>
        <begin position="722"/>
        <end position="745"/>
    </location>
</feature>
<feature type="disulfide bond" evidence="15">
    <location>
        <begin position="815"/>
        <end position="827"/>
    </location>
</feature>
<dbReference type="Proteomes" id="UP000694920">
    <property type="component" value="Unplaced"/>
</dbReference>
<comment type="subcellular location">
    <subcellularLocation>
        <location evidence="1">Secreted</location>
        <location evidence="1">Extracellular space</location>
        <location evidence="1">Extracellular matrix</location>
    </subcellularLocation>
</comment>
<keyword evidence="7" id="KW-0677">Repeat</keyword>
<evidence type="ECO:0000256" key="15">
    <source>
        <dbReference type="PIRSR" id="PIRSR613273-3"/>
    </source>
</evidence>
<keyword evidence="6 18" id="KW-0732">Signal</keyword>
<feature type="binding site" evidence="14">
    <location>
        <position position="492"/>
    </location>
    <ligand>
        <name>Ca(2+)</name>
        <dbReference type="ChEBI" id="CHEBI:29108"/>
        <label>2</label>
    </ligand>
</feature>
<evidence type="ECO:0000256" key="13">
    <source>
        <dbReference type="PIRSR" id="PIRSR613273-1"/>
    </source>
</evidence>
<feature type="binding site" evidence="14">
    <location>
        <position position="579"/>
    </location>
    <ligand>
        <name>Ca(2+)</name>
        <dbReference type="ChEBI" id="CHEBI:29108"/>
        <label>1</label>
    </ligand>
</feature>
<evidence type="ECO:0000256" key="12">
    <source>
        <dbReference type="ARBA" id="ARBA00023180"/>
    </source>
</evidence>
<accession>A0AAJ7RMY4</accession>
<dbReference type="InterPro" id="IPR010909">
    <property type="entry name" value="PLAC"/>
</dbReference>
<dbReference type="GO" id="GO:0030198">
    <property type="term" value="P:extracellular matrix organization"/>
    <property type="evidence" value="ECO:0007669"/>
    <property type="project" value="InterPro"/>
</dbReference>
<dbReference type="SUPFAM" id="SSF55486">
    <property type="entry name" value="Metalloproteases ('zincins'), catalytic domain"/>
    <property type="match status" value="1"/>
</dbReference>
<feature type="binding site" evidence="14 16">
    <location>
        <position position="634"/>
    </location>
    <ligand>
        <name>Zn(2+)</name>
        <dbReference type="ChEBI" id="CHEBI:29105"/>
        <note>catalytic</note>
    </ligand>
</feature>
<dbReference type="GO" id="GO:0006508">
    <property type="term" value="P:proteolysis"/>
    <property type="evidence" value="ECO:0007669"/>
    <property type="project" value="UniProtKB-KW"/>
</dbReference>
<dbReference type="InterPro" id="IPR036383">
    <property type="entry name" value="TSP1_rpt_sf"/>
</dbReference>
<protein>
    <submittedName>
        <fullName evidence="22">A disintegrin and metalloproteinase with thrombospondin motifs 3</fullName>
    </submittedName>
</protein>
<dbReference type="InterPro" id="IPR001590">
    <property type="entry name" value="Peptidase_M12B"/>
</dbReference>
<dbReference type="Pfam" id="PF19236">
    <property type="entry name" value="ADAMTS_CR_3"/>
    <property type="match status" value="1"/>
</dbReference>
<dbReference type="Pfam" id="PF00090">
    <property type="entry name" value="TSP_1"/>
    <property type="match status" value="1"/>
</dbReference>
<evidence type="ECO:0000256" key="5">
    <source>
        <dbReference type="ARBA" id="ARBA00022723"/>
    </source>
</evidence>
<dbReference type="PROSITE" id="PS50215">
    <property type="entry name" value="ADAM_MEPRO"/>
    <property type="match status" value="1"/>
</dbReference>
<feature type="disulfide bond" evidence="15">
    <location>
        <begin position="731"/>
        <end position="764"/>
    </location>
</feature>
<reference evidence="22" key="1">
    <citation type="submission" date="2025-08" db="UniProtKB">
        <authorList>
            <consortium name="RefSeq"/>
        </authorList>
    </citation>
    <scope>IDENTIFICATION</scope>
</reference>
<dbReference type="PROSITE" id="PS50900">
    <property type="entry name" value="PLAC"/>
    <property type="match status" value="1"/>
</dbReference>
<feature type="signal peptide" evidence="18">
    <location>
        <begin position="1"/>
        <end position="22"/>
    </location>
</feature>
<dbReference type="GO" id="GO:0031012">
    <property type="term" value="C:extracellular matrix"/>
    <property type="evidence" value="ECO:0007669"/>
    <property type="project" value="TreeGrafter"/>
</dbReference>